<gene>
    <name evidence="1" type="ordered locus">Nwi_1477</name>
    <name evidence="2" type="ordered locus">Nwi_1621</name>
</gene>
<keyword evidence="3" id="KW-1185">Reference proteome</keyword>
<sequence length="141" mass="15208">MTNDDGGLSSFQRRMAAIPKEVRAAVKPALLKSGEELKSAMRQLAEASRDTGDLIDSIAVTGPGETTPAYSQPGGSKVVGETSVAVTVGNTKVRYAHLVEYGTAKAPAQPFFWPAFRLYRKRITSRIKRAINKAVKESKGK</sequence>
<dbReference type="eggNOG" id="ENOG50316U7">
    <property type="taxonomic scope" value="Bacteria"/>
</dbReference>
<dbReference type="Proteomes" id="UP000002531">
    <property type="component" value="Chromosome"/>
</dbReference>
<organism evidence="2 3">
    <name type="scientific">Nitrobacter winogradskyi (strain ATCC 25391 / DSM 10237 / CIP 104748 / NCIMB 11846 / Nb-255)</name>
    <dbReference type="NCBI Taxonomy" id="323098"/>
    <lineage>
        <taxon>Bacteria</taxon>
        <taxon>Pseudomonadati</taxon>
        <taxon>Pseudomonadota</taxon>
        <taxon>Alphaproteobacteria</taxon>
        <taxon>Hyphomicrobiales</taxon>
        <taxon>Nitrobacteraceae</taxon>
        <taxon>Nitrobacter</taxon>
    </lineage>
</organism>
<dbReference type="OrthoDB" id="8480914at2"/>
<dbReference type="STRING" id="323098.Nwi_1477"/>
<proteinExistence type="predicted"/>
<evidence type="ECO:0000313" key="1">
    <source>
        <dbReference type="EMBL" id="ABA04738.1"/>
    </source>
</evidence>
<protein>
    <submittedName>
        <fullName evidence="2">Phage protein, HK97, gp10</fullName>
    </submittedName>
</protein>
<dbReference type="NCBIfam" id="TIGR01725">
    <property type="entry name" value="phge_HK97_gp10"/>
    <property type="match status" value="1"/>
</dbReference>
<accession>Q3SS59</accession>
<name>Q3SS59_NITWN</name>
<evidence type="ECO:0000313" key="2">
    <source>
        <dbReference type="EMBL" id="ABA04882.1"/>
    </source>
</evidence>
<dbReference type="AlphaFoldDB" id="Q3SS59"/>
<reference evidence="2" key="1">
    <citation type="submission" date="2005-09" db="EMBL/GenBank/DDBJ databases">
        <authorList>
            <consortium name="US DOE Joint Genome Institute"/>
            <person name="Copeland A."/>
            <person name="Lucas S."/>
            <person name="Lapidus A."/>
            <person name="Barry K."/>
            <person name="Detter J.C."/>
            <person name="Glavina T."/>
            <person name="Hammon N."/>
            <person name="Israni S."/>
            <person name="Pitluck S."/>
            <person name="Chain P."/>
            <person name="Malfatti S."/>
            <person name="Shin M."/>
            <person name="Vergez L."/>
            <person name="Schmutz J."/>
            <person name="Larimer F."/>
            <person name="Land M."/>
            <person name="Hauser L."/>
            <person name="Kyripides N."/>
            <person name="Lykidis A."/>
            <person name="Richardson P."/>
        </authorList>
    </citation>
    <scope>NUCLEOTIDE SEQUENCE</scope>
    <source>
        <strain>Nb-255</strain>
    </source>
</reference>
<dbReference type="EMBL" id="CP000115">
    <property type="protein sequence ID" value="ABA04738.1"/>
    <property type="molecule type" value="Genomic_DNA"/>
</dbReference>
<dbReference type="Pfam" id="PF04883">
    <property type="entry name" value="HK97-gp10_like"/>
    <property type="match status" value="1"/>
</dbReference>
<dbReference type="KEGG" id="nwi:Nwi_1621"/>
<dbReference type="InterPro" id="IPR010064">
    <property type="entry name" value="HK97-gp10_tail"/>
</dbReference>
<dbReference type="KEGG" id="nwi:Nwi_1477"/>
<dbReference type="HOGENOM" id="CLU_127674_2_1_5"/>
<dbReference type="RefSeq" id="WP_011314745.1">
    <property type="nucleotide sequence ID" value="NC_007406.1"/>
</dbReference>
<reference evidence="2 3" key="2">
    <citation type="journal article" date="2006" name="Appl. Environ. Microbiol.">
        <title>Genome sequence of the chemolithoautotrophic nitrite-oxidizing bacterium Nitrobacter winogradskyi Nb-255.</title>
        <authorList>
            <person name="Starkenburg S.R."/>
            <person name="Chain P.S."/>
            <person name="Sayavedra-Soto L.A."/>
            <person name="Hauser L."/>
            <person name="Land M.L."/>
            <person name="Larimer F.W."/>
            <person name="Malfatti S.A."/>
            <person name="Klotz M.G."/>
            <person name="Bottomley P.J."/>
            <person name="Arp D.J."/>
            <person name="Hickey W.J."/>
        </authorList>
    </citation>
    <scope>NUCLEOTIDE SEQUENCE [LARGE SCALE GENOMIC DNA]</scope>
    <source>
        <strain evidence="3">ATCC 25391 / DSM 10237 / CIP 104748 / NCIMB 11846 / Nb-255</strain>
        <strain evidence="2">Nb-255</strain>
    </source>
</reference>
<evidence type="ECO:0000313" key="3">
    <source>
        <dbReference type="Proteomes" id="UP000002531"/>
    </source>
</evidence>
<dbReference type="EMBL" id="CP000115">
    <property type="protein sequence ID" value="ABA04882.1"/>
    <property type="molecule type" value="Genomic_DNA"/>
</dbReference>